<dbReference type="Proteomes" id="UP000283433">
    <property type="component" value="Unassembled WGS sequence"/>
</dbReference>
<sequence length="59" mass="6772">MAKPNQKPKGFFCFDSEQEALWIPNPHLRCGRSLNFANPLSYILVILLLLIAVLITRLF</sequence>
<proteinExistence type="predicted"/>
<evidence type="ECO:0000256" key="1">
    <source>
        <dbReference type="SAM" id="Phobius"/>
    </source>
</evidence>
<evidence type="ECO:0000313" key="3">
    <source>
        <dbReference type="Proteomes" id="UP000283433"/>
    </source>
</evidence>
<keyword evidence="1" id="KW-0812">Transmembrane</keyword>
<dbReference type="EMBL" id="MBTA01000001">
    <property type="protein sequence ID" value="RKD20387.1"/>
    <property type="molecule type" value="Genomic_DNA"/>
</dbReference>
<keyword evidence="3" id="KW-1185">Reference proteome</keyword>
<accession>A0A419SC65</accession>
<reference evidence="2 3" key="1">
    <citation type="submission" date="2016-07" db="EMBL/GenBank/DDBJ databases">
        <title>Genome of Pelobium manganitolerans.</title>
        <authorList>
            <person name="Wu S."/>
            <person name="Wang G."/>
        </authorList>
    </citation>
    <scope>NUCLEOTIDE SEQUENCE [LARGE SCALE GENOMIC DNA]</scope>
    <source>
        <strain evidence="2 3">YS-25</strain>
    </source>
</reference>
<feature type="transmembrane region" description="Helical" evidence="1">
    <location>
        <begin position="40"/>
        <end position="58"/>
    </location>
</feature>
<keyword evidence="1" id="KW-0472">Membrane</keyword>
<keyword evidence="1" id="KW-1133">Transmembrane helix</keyword>
<organism evidence="2 3">
    <name type="scientific">Pelobium manganitolerans</name>
    <dbReference type="NCBI Taxonomy" id="1842495"/>
    <lineage>
        <taxon>Bacteria</taxon>
        <taxon>Pseudomonadati</taxon>
        <taxon>Bacteroidota</taxon>
        <taxon>Sphingobacteriia</taxon>
        <taxon>Sphingobacteriales</taxon>
        <taxon>Sphingobacteriaceae</taxon>
        <taxon>Pelobium</taxon>
    </lineage>
</organism>
<name>A0A419SC65_9SPHI</name>
<evidence type="ECO:0008006" key="4">
    <source>
        <dbReference type="Google" id="ProtNLM"/>
    </source>
</evidence>
<protein>
    <recommendedName>
        <fullName evidence="4">DUF5808 domain-containing protein</fullName>
    </recommendedName>
</protein>
<dbReference type="AlphaFoldDB" id="A0A419SC65"/>
<comment type="caution">
    <text evidence="2">The sequence shown here is derived from an EMBL/GenBank/DDBJ whole genome shotgun (WGS) entry which is preliminary data.</text>
</comment>
<evidence type="ECO:0000313" key="2">
    <source>
        <dbReference type="EMBL" id="RKD20387.1"/>
    </source>
</evidence>
<gene>
    <name evidence="2" type="ORF">BCY91_01865</name>
</gene>